<dbReference type="PANTHER" id="PTHR43791">
    <property type="entry name" value="PERMEASE-RELATED"/>
    <property type="match status" value="1"/>
</dbReference>
<dbReference type="OMA" id="GMMTLFM"/>
<protein>
    <recommendedName>
        <fullName evidence="10">Major facilitator superfamily (MFS) profile domain-containing protein</fullName>
    </recommendedName>
</protein>
<dbReference type="GO" id="GO:0016020">
    <property type="term" value="C:membrane"/>
    <property type="evidence" value="ECO:0007669"/>
    <property type="project" value="UniProtKB-SubCell"/>
</dbReference>
<dbReference type="GO" id="GO:0022857">
    <property type="term" value="F:transmembrane transporter activity"/>
    <property type="evidence" value="ECO:0007669"/>
    <property type="project" value="InterPro"/>
</dbReference>
<dbReference type="Gene3D" id="1.20.1250.20">
    <property type="entry name" value="MFS general substrate transporter like domains"/>
    <property type="match status" value="1"/>
</dbReference>
<evidence type="ECO:0000313" key="8">
    <source>
        <dbReference type="EMBL" id="EFI97881.1"/>
    </source>
</evidence>
<feature type="transmembrane region" description="Helical" evidence="7">
    <location>
        <begin position="399"/>
        <end position="418"/>
    </location>
</feature>
<dbReference type="InterPro" id="IPR036259">
    <property type="entry name" value="MFS_trans_sf"/>
</dbReference>
<evidence type="ECO:0000256" key="7">
    <source>
        <dbReference type="SAM" id="Phobius"/>
    </source>
</evidence>
<keyword evidence="9" id="KW-1185">Reference proteome</keyword>
<dbReference type="RefSeq" id="XP_003032784.1">
    <property type="nucleotide sequence ID" value="XM_003032738.1"/>
</dbReference>
<feature type="transmembrane region" description="Helical" evidence="7">
    <location>
        <begin position="234"/>
        <end position="256"/>
    </location>
</feature>
<dbReference type="eggNOG" id="KOG2533">
    <property type="taxonomic scope" value="Eukaryota"/>
</dbReference>
<evidence type="ECO:0000256" key="5">
    <source>
        <dbReference type="ARBA" id="ARBA00023136"/>
    </source>
</evidence>
<dbReference type="VEuPathDB" id="FungiDB:SCHCODRAFT_01088915"/>
<dbReference type="InParanoid" id="D8Q164"/>
<name>D8Q164_SCHCM</name>
<evidence type="ECO:0000256" key="1">
    <source>
        <dbReference type="ARBA" id="ARBA00004141"/>
    </source>
</evidence>
<keyword evidence="4 7" id="KW-1133">Transmembrane helix</keyword>
<dbReference type="OrthoDB" id="3639251at2759"/>
<evidence type="ECO:0000256" key="2">
    <source>
        <dbReference type="ARBA" id="ARBA00022448"/>
    </source>
</evidence>
<sequence length="427" mass="48768">MRSRDRLHRILILNVIQQNISQAYVSGMKEDLSLYGNELNYFTTWFSVGYCIMLIPSQIIMTHVRPSLWLPGLEIVWGVMTGLIATCHNAKQIYALRAFLGLCESSAWPGMMVRSRPQGYTPTELAKRMGFYHSCQAIGSMMSNALQTAMHETLDGKAGLAGWRWMFIINAIMTVVVGLFGFFLIPDYPNRRNPLAFWFTKADAALAMERLERHNRAEPKRMDLKAIKRTFSSWMVYFITILYTATVLASWGYAYFSLWLKSLKNPDGSQRWDVAHINVIPIGGYGSSRSPTFWIWAFLSDYFKNRHWLIVAQSVIGLVPAIIMSVWNVPDSAKYFSYFISYVPLGTAPLIMSWLSDLIPQDPEQRALVVGVAIAIYYAISAWSQVLIWPAKEAPHYSFGWQVSIALWILVIGMTVALRHIDLRYLL</sequence>
<dbReference type="InterPro" id="IPR011701">
    <property type="entry name" value="MFS"/>
</dbReference>
<dbReference type="Pfam" id="PF07690">
    <property type="entry name" value="MFS_1"/>
    <property type="match status" value="1"/>
</dbReference>
<keyword evidence="3 7" id="KW-0812">Transmembrane</keyword>
<feature type="transmembrane region" description="Helical" evidence="7">
    <location>
        <begin position="367"/>
        <end position="387"/>
    </location>
</feature>
<feature type="transmembrane region" description="Helical" evidence="7">
    <location>
        <begin position="335"/>
        <end position="355"/>
    </location>
</feature>
<proteinExistence type="inferred from homology"/>
<reference evidence="8 9" key="1">
    <citation type="journal article" date="2010" name="Nat. Biotechnol.">
        <title>Genome sequence of the model mushroom Schizophyllum commune.</title>
        <authorList>
            <person name="Ohm R.A."/>
            <person name="de Jong J.F."/>
            <person name="Lugones L.G."/>
            <person name="Aerts A."/>
            <person name="Kothe E."/>
            <person name="Stajich J.E."/>
            <person name="de Vries R.P."/>
            <person name="Record E."/>
            <person name="Levasseur A."/>
            <person name="Baker S.E."/>
            <person name="Bartholomew K.A."/>
            <person name="Coutinho P.M."/>
            <person name="Erdmann S."/>
            <person name="Fowler T.J."/>
            <person name="Gathman A.C."/>
            <person name="Lombard V."/>
            <person name="Henrissat B."/>
            <person name="Knabe N."/>
            <person name="Kuees U."/>
            <person name="Lilly W.W."/>
            <person name="Lindquist E."/>
            <person name="Lucas S."/>
            <person name="Magnuson J.K."/>
            <person name="Piumi F."/>
            <person name="Raudaskoski M."/>
            <person name="Salamov A."/>
            <person name="Schmutz J."/>
            <person name="Schwarze F.W.M.R."/>
            <person name="vanKuyk P.A."/>
            <person name="Horton J.S."/>
            <person name="Grigoriev I.V."/>
            <person name="Woesten H.A.B."/>
        </authorList>
    </citation>
    <scope>NUCLEOTIDE SEQUENCE [LARGE SCALE GENOMIC DNA]</scope>
    <source>
        <strain evidence="9">H4-8 / FGSC 9210</strain>
    </source>
</reference>
<evidence type="ECO:0008006" key="10">
    <source>
        <dbReference type="Google" id="ProtNLM"/>
    </source>
</evidence>
<feature type="transmembrane region" description="Helical" evidence="7">
    <location>
        <begin position="39"/>
        <end position="61"/>
    </location>
</feature>
<dbReference type="PANTHER" id="PTHR43791:SF64">
    <property type="entry name" value="MAJOR FACILITATOR SUPERFAMILY (MFS) PROFILE DOMAIN-CONTAINING PROTEIN"/>
    <property type="match status" value="1"/>
</dbReference>
<evidence type="ECO:0000313" key="9">
    <source>
        <dbReference type="Proteomes" id="UP000007431"/>
    </source>
</evidence>
<gene>
    <name evidence="8" type="ORF">SCHCODRAFT_54186</name>
</gene>
<dbReference type="HOGENOM" id="CLU_001265_4_4_1"/>
<dbReference type="FunFam" id="1.20.1250.20:FF:000065">
    <property type="entry name" value="Putative MFS pantothenate transporter"/>
    <property type="match status" value="1"/>
</dbReference>
<comment type="similarity">
    <text evidence="6">Belongs to the major facilitator superfamily. Allantoate permease family.</text>
</comment>
<dbReference type="EMBL" id="GL377305">
    <property type="protein sequence ID" value="EFI97881.1"/>
    <property type="molecule type" value="Genomic_DNA"/>
</dbReference>
<dbReference type="SUPFAM" id="SSF103473">
    <property type="entry name" value="MFS general substrate transporter"/>
    <property type="match status" value="1"/>
</dbReference>
<dbReference type="Proteomes" id="UP000007431">
    <property type="component" value="Unassembled WGS sequence"/>
</dbReference>
<evidence type="ECO:0000256" key="4">
    <source>
        <dbReference type="ARBA" id="ARBA00022989"/>
    </source>
</evidence>
<feature type="transmembrane region" description="Helical" evidence="7">
    <location>
        <begin position="165"/>
        <end position="185"/>
    </location>
</feature>
<accession>D8Q164</accession>
<organism evidence="9">
    <name type="scientific">Schizophyllum commune (strain H4-8 / FGSC 9210)</name>
    <name type="common">Split gill fungus</name>
    <dbReference type="NCBI Taxonomy" id="578458"/>
    <lineage>
        <taxon>Eukaryota</taxon>
        <taxon>Fungi</taxon>
        <taxon>Dikarya</taxon>
        <taxon>Basidiomycota</taxon>
        <taxon>Agaricomycotina</taxon>
        <taxon>Agaricomycetes</taxon>
        <taxon>Agaricomycetidae</taxon>
        <taxon>Agaricales</taxon>
        <taxon>Schizophyllaceae</taxon>
        <taxon>Schizophyllum</taxon>
    </lineage>
</organism>
<dbReference type="GeneID" id="9590833"/>
<dbReference type="KEGG" id="scm:SCHCO_01088915"/>
<comment type="subcellular location">
    <subcellularLocation>
        <location evidence="1">Membrane</location>
        <topology evidence="1">Multi-pass membrane protein</topology>
    </subcellularLocation>
</comment>
<evidence type="ECO:0000256" key="6">
    <source>
        <dbReference type="ARBA" id="ARBA00037968"/>
    </source>
</evidence>
<evidence type="ECO:0000256" key="3">
    <source>
        <dbReference type="ARBA" id="ARBA00022692"/>
    </source>
</evidence>
<keyword evidence="5 7" id="KW-0472">Membrane</keyword>
<feature type="transmembrane region" description="Helical" evidence="7">
    <location>
        <begin position="308"/>
        <end position="329"/>
    </location>
</feature>
<keyword evidence="2" id="KW-0813">Transport</keyword>
<dbReference type="AlphaFoldDB" id="D8Q164"/>